<evidence type="ECO:0000259" key="7">
    <source>
        <dbReference type="PROSITE" id="PS50011"/>
    </source>
</evidence>
<evidence type="ECO:0000256" key="2">
    <source>
        <dbReference type="ARBA" id="ARBA00022741"/>
    </source>
</evidence>
<protein>
    <recommendedName>
        <fullName evidence="7">Protein kinase domain-containing protein</fullName>
    </recommendedName>
</protein>
<feature type="domain" description="Protein kinase" evidence="7">
    <location>
        <begin position="20"/>
        <end position="294"/>
    </location>
</feature>
<proteinExistence type="inferred from homology"/>
<evidence type="ECO:0000256" key="1">
    <source>
        <dbReference type="ARBA" id="ARBA00022679"/>
    </source>
</evidence>
<comment type="similarity">
    <text evidence="6">Belongs to the protein kinase superfamily.</text>
</comment>
<evidence type="ECO:0000256" key="3">
    <source>
        <dbReference type="ARBA" id="ARBA00022777"/>
    </source>
</evidence>
<dbReference type="PROSITE" id="PS00108">
    <property type="entry name" value="PROTEIN_KINASE_ST"/>
    <property type="match status" value="1"/>
</dbReference>
<keyword evidence="2 5" id="KW-0547">Nucleotide-binding</keyword>
<keyword evidence="4 5" id="KW-0067">ATP-binding</keyword>
<dbReference type="OMA" id="IWVFVTP"/>
<dbReference type="InParanoid" id="D8R2B1"/>
<dbReference type="InterPro" id="IPR011009">
    <property type="entry name" value="Kinase-like_dom_sf"/>
</dbReference>
<keyword evidence="9" id="KW-1185">Reference proteome</keyword>
<dbReference type="Pfam" id="PF00069">
    <property type="entry name" value="Pkinase"/>
    <property type="match status" value="1"/>
</dbReference>
<dbReference type="GO" id="GO:0004674">
    <property type="term" value="F:protein serine/threonine kinase activity"/>
    <property type="evidence" value="ECO:0007669"/>
    <property type="project" value="UniProtKB-KW"/>
</dbReference>
<name>D8R2B1_SELML</name>
<dbReference type="Gramene" id="EFJ33695">
    <property type="protein sequence ID" value="EFJ33695"/>
    <property type="gene ID" value="SELMODRAFT_82782"/>
</dbReference>
<dbReference type="eggNOG" id="KOG1187">
    <property type="taxonomic scope" value="Eukaryota"/>
</dbReference>
<keyword evidence="3" id="KW-0418">Kinase</keyword>
<dbReference type="Proteomes" id="UP000001514">
    <property type="component" value="Unassembled WGS sequence"/>
</dbReference>
<dbReference type="PANTHER" id="PTHR47989:SF27">
    <property type="entry name" value="PROTEIN KINASE DOMAIN-CONTAINING PROTEIN"/>
    <property type="match status" value="1"/>
</dbReference>
<keyword evidence="1" id="KW-0808">Transferase</keyword>
<dbReference type="Gene3D" id="1.10.510.10">
    <property type="entry name" value="Transferase(Phosphotransferase) domain 1"/>
    <property type="match status" value="1"/>
</dbReference>
<dbReference type="KEGG" id="smo:SELMODRAFT_82782"/>
<feature type="binding site" evidence="5">
    <location>
        <position position="48"/>
    </location>
    <ligand>
        <name>ATP</name>
        <dbReference type="ChEBI" id="CHEBI:30616"/>
    </ligand>
</feature>
<dbReference type="InterPro" id="IPR000719">
    <property type="entry name" value="Prot_kinase_dom"/>
</dbReference>
<keyword evidence="6" id="KW-0723">Serine/threonine-protein kinase</keyword>
<dbReference type="GO" id="GO:0004672">
    <property type="term" value="F:protein kinase activity"/>
    <property type="evidence" value="ECO:0000318"/>
    <property type="project" value="GO_Central"/>
</dbReference>
<accession>D8R2B1</accession>
<feature type="non-terminal residue" evidence="8">
    <location>
        <position position="1"/>
    </location>
</feature>
<dbReference type="FunFam" id="3.30.200.20:FF:000466">
    <property type="entry name" value="Putative LRR receptor-like serine/threonine-protein kinase"/>
    <property type="match status" value="1"/>
</dbReference>
<dbReference type="EMBL" id="GL377570">
    <property type="protein sequence ID" value="EFJ33695.1"/>
    <property type="molecule type" value="Genomic_DNA"/>
</dbReference>
<dbReference type="GO" id="GO:0005524">
    <property type="term" value="F:ATP binding"/>
    <property type="evidence" value="ECO:0007669"/>
    <property type="project" value="UniProtKB-UniRule"/>
</dbReference>
<organism evidence="9">
    <name type="scientific">Selaginella moellendorffii</name>
    <name type="common">Spikemoss</name>
    <dbReference type="NCBI Taxonomy" id="88036"/>
    <lineage>
        <taxon>Eukaryota</taxon>
        <taxon>Viridiplantae</taxon>
        <taxon>Streptophyta</taxon>
        <taxon>Embryophyta</taxon>
        <taxon>Tracheophyta</taxon>
        <taxon>Lycopodiopsida</taxon>
        <taxon>Selaginellales</taxon>
        <taxon>Selaginellaceae</taxon>
        <taxon>Selaginella</taxon>
    </lineage>
</organism>
<sequence length="334" mass="36309">RKELAHSFEFPLLQAATSNFGTANLLGEGGSGRVYKARLDDDCFAAVKLLFSEGKQAEQAFQAEVELLSGIRHPNLVSLLGFSSHGDQRLLVYEYMQNGSLQDQLHGPLKGSILSWHLRMKIALDSARGLEHLHEHCNPLVIHRDFKSSNILLDASFNAKVADFGLALSAPTGIRQDEIVQGTLGYVAPEYILNGSLTEKSDVYAFGVVLLELITGRKPIDPSMPTGSESLVTWVLPLLGDRASLPTVIDPVLQGTVDTKHLHQVAAVAMLCVQAEPSYRPLIADVVNSLIPLVPIELGGTLRVAETVLENKSFAALQWNVSSNDSIVYGEDAY</sequence>
<gene>
    <name evidence="8" type="ORF">SELMODRAFT_82782</name>
</gene>
<evidence type="ECO:0000256" key="4">
    <source>
        <dbReference type="ARBA" id="ARBA00022840"/>
    </source>
</evidence>
<evidence type="ECO:0000313" key="8">
    <source>
        <dbReference type="EMBL" id="EFJ33695.1"/>
    </source>
</evidence>
<evidence type="ECO:0000313" key="9">
    <source>
        <dbReference type="Proteomes" id="UP000001514"/>
    </source>
</evidence>
<evidence type="ECO:0000256" key="6">
    <source>
        <dbReference type="RuleBase" id="RU000304"/>
    </source>
</evidence>
<dbReference type="OrthoDB" id="4062651at2759"/>
<dbReference type="Gene3D" id="3.30.200.20">
    <property type="entry name" value="Phosphorylase Kinase, domain 1"/>
    <property type="match status" value="1"/>
</dbReference>
<reference evidence="8 9" key="1">
    <citation type="journal article" date="2011" name="Science">
        <title>The Selaginella genome identifies genetic changes associated with the evolution of vascular plants.</title>
        <authorList>
            <person name="Banks J.A."/>
            <person name="Nishiyama T."/>
            <person name="Hasebe M."/>
            <person name="Bowman J.L."/>
            <person name="Gribskov M."/>
            <person name="dePamphilis C."/>
            <person name="Albert V.A."/>
            <person name="Aono N."/>
            <person name="Aoyama T."/>
            <person name="Ambrose B.A."/>
            <person name="Ashton N.W."/>
            <person name="Axtell M.J."/>
            <person name="Barker E."/>
            <person name="Barker M.S."/>
            <person name="Bennetzen J.L."/>
            <person name="Bonawitz N.D."/>
            <person name="Chapple C."/>
            <person name="Cheng C."/>
            <person name="Correa L.G."/>
            <person name="Dacre M."/>
            <person name="DeBarry J."/>
            <person name="Dreyer I."/>
            <person name="Elias M."/>
            <person name="Engstrom E.M."/>
            <person name="Estelle M."/>
            <person name="Feng L."/>
            <person name="Finet C."/>
            <person name="Floyd S.K."/>
            <person name="Frommer W.B."/>
            <person name="Fujita T."/>
            <person name="Gramzow L."/>
            <person name="Gutensohn M."/>
            <person name="Harholt J."/>
            <person name="Hattori M."/>
            <person name="Heyl A."/>
            <person name="Hirai T."/>
            <person name="Hiwatashi Y."/>
            <person name="Ishikawa M."/>
            <person name="Iwata M."/>
            <person name="Karol K.G."/>
            <person name="Koehler B."/>
            <person name="Kolukisaoglu U."/>
            <person name="Kubo M."/>
            <person name="Kurata T."/>
            <person name="Lalonde S."/>
            <person name="Li K."/>
            <person name="Li Y."/>
            <person name="Litt A."/>
            <person name="Lyons E."/>
            <person name="Manning G."/>
            <person name="Maruyama T."/>
            <person name="Michael T.P."/>
            <person name="Mikami K."/>
            <person name="Miyazaki S."/>
            <person name="Morinaga S."/>
            <person name="Murata T."/>
            <person name="Mueller-Roeber B."/>
            <person name="Nelson D.R."/>
            <person name="Obara M."/>
            <person name="Oguri Y."/>
            <person name="Olmstead R.G."/>
            <person name="Onodera N."/>
            <person name="Petersen B.L."/>
            <person name="Pils B."/>
            <person name="Prigge M."/>
            <person name="Rensing S.A."/>
            <person name="Riano-Pachon D.M."/>
            <person name="Roberts A.W."/>
            <person name="Sato Y."/>
            <person name="Scheller H.V."/>
            <person name="Schulz B."/>
            <person name="Schulz C."/>
            <person name="Shakirov E.V."/>
            <person name="Shibagaki N."/>
            <person name="Shinohara N."/>
            <person name="Shippen D.E."/>
            <person name="Soerensen I."/>
            <person name="Sotooka R."/>
            <person name="Sugimoto N."/>
            <person name="Sugita M."/>
            <person name="Sumikawa N."/>
            <person name="Tanurdzic M."/>
            <person name="Theissen G."/>
            <person name="Ulvskov P."/>
            <person name="Wakazuki S."/>
            <person name="Weng J.K."/>
            <person name="Willats W.W."/>
            <person name="Wipf D."/>
            <person name="Wolf P.G."/>
            <person name="Yang L."/>
            <person name="Zimmer A.D."/>
            <person name="Zhu Q."/>
            <person name="Mitros T."/>
            <person name="Hellsten U."/>
            <person name="Loque D."/>
            <person name="Otillar R."/>
            <person name="Salamov A."/>
            <person name="Schmutz J."/>
            <person name="Shapiro H."/>
            <person name="Lindquist E."/>
            <person name="Lucas S."/>
            <person name="Rokhsar D."/>
            <person name="Grigoriev I.V."/>
        </authorList>
    </citation>
    <scope>NUCLEOTIDE SEQUENCE [LARGE SCALE GENOMIC DNA]</scope>
</reference>
<dbReference type="InterPro" id="IPR017441">
    <property type="entry name" value="Protein_kinase_ATP_BS"/>
</dbReference>
<dbReference type="PROSITE" id="PS50011">
    <property type="entry name" value="PROTEIN_KINASE_DOM"/>
    <property type="match status" value="1"/>
</dbReference>
<dbReference type="PROSITE" id="PS00107">
    <property type="entry name" value="PROTEIN_KINASE_ATP"/>
    <property type="match status" value="1"/>
</dbReference>
<dbReference type="AlphaFoldDB" id="D8R2B1"/>
<dbReference type="SUPFAM" id="SSF56112">
    <property type="entry name" value="Protein kinase-like (PK-like)"/>
    <property type="match status" value="1"/>
</dbReference>
<evidence type="ECO:0000256" key="5">
    <source>
        <dbReference type="PROSITE-ProRule" id="PRU10141"/>
    </source>
</evidence>
<dbReference type="PANTHER" id="PTHR47989">
    <property type="entry name" value="OS01G0750732 PROTEIN"/>
    <property type="match status" value="1"/>
</dbReference>
<dbReference type="InterPro" id="IPR008271">
    <property type="entry name" value="Ser/Thr_kinase_AS"/>
</dbReference>
<dbReference type="FunFam" id="1.10.510.10:FF:000223">
    <property type="entry name" value="probable receptor-like protein kinase At1g80640"/>
    <property type="match status" value="1"/>
</dbReference>
<dbReference type="STRING" id="88036.D8R2B1"/>
<dbReference type="HOGENOM" id="CLU_000288_21_4_1"/>